<dbReference type="Pfam" id="PF13377">
    <property type="entry name" value="Peripla_BP_3"/>
    <property type="match status" value="1"/>
</dbReference>
<evidence type="ECO:0000256" key="3">
    <source>
        <dbReference type="ARBA" id="ARBA00023163"/>
    </source>
</evidence>
<dbReference type="InterPro" id="IPR046335">
    <property type="entry name" value="LacI/GalR-like_sensor"/>
</dbReference>
<proteinExistence type="predicted"/>
<keyword evidence="2" id="KW-0238">DNA-binding</keyword>
<dbReference type="InterPro" id="IPR028082">
    <property type="entry name" value="Peripla_BP_I"/>
</dbReference>
<dbReference type="Proteomes" id="UP000609879">
    <property type="component" value="Unassembled WGS sequence"/>
</dbReference>
<accession>A0ABQ3YLK6</accession>
<dbReference type="Pfam" id="PF00356">
    <property type="entry name" value="LacI"/>
    <property type="match status" value="1"/>
</dbReference>
<dbReference type="EMBL" id="BOMI01000209">
    <property type="protein sequence ID" value="GID80842.1"/>
    <property type="molecule type" value="Genomic_DNA"/>
</dbReference>
<dbReference type="Gene3D" id="3.40.50.2300">
    <property type="match status" value="2"/>
</dbReference>
<keyword evidence="3" id="KW-0804">Transcription</keyword>
<sequence length="340" mass="35793">MFAVSSIRELARRCGVSVATVSRVFNTPEVVSQQTRQLVLGMAAEIGYLPNESARTLATKKSNMVGLVWDTDHRRPGWRHPFLQDILVALKGALSAHGLHLLMLAPDPGAGPGDPRRFLRAVQRHNVDGVVIIDNGSRDPAVLALADAEVPCVALDLRFTGPTCTYITSDNAGGGRLAAAHLIERGHRHIATITGPAGNWPAAQRLAGFREALTEAGIPLADGDVVTGDFYLDSGHAAMTRLLERDPRPTAVFAAGDEMAVGAIKAIREAGLRVPDDVAVIGFDDIEVAALVPPGLTTVTQDKTGFGTAAAESLMAMLAGTATPPEPTTLPTTLILRGST</sequence>
<dbReference type="SMART" id="SM00354">
    <property type="entry name" value="HTH_LACI"/>
    <property type="match status" value="1"/>
</dbReference>
<protein>
    <submittedName>
        <fullName evidence="5">LacI family transcriptional regulator</fullName>
    </submittedName>
</protein>
<dbReference type="PANTHER" id="PTHR30146">
    <property type="entry name" value="LACI-RELATED TRANSCRIPTIONAL REPRESSOR"/>
    <property type="match status" value="1"/>
</dbReference>
<evidence type="ECO:0000313" key="6">
    <source>
        <dbReference type="Proteomes" id="UP000609879"/>
    </source>
</evidence>
<dbReference type="PROSITE" id="PS50932">
    <property type="entry name" value="HTH_LACI_2"/>
    <property type="match status" value="1"/>
</dbReference>
<keyword evidence="1" id="KW-0805">Transcription regulation</keyword>
<organism evidence="5 6">
    <name type="scientific">Paractinoplanes deccanensis</name>
    <dbReference type="NCBI Taxonomy" id="113561"/>
    <lineage>
        <taxon>Bacteria</taxon>
        <taxon>Bacillati</taxon>
        <taxon>Actinomycetota</taxon>
        <taxon>Actinomycetes</taxon>
        <taxon>Micromonosporales</taxon>
        <taxon>Micromonosporaceae</taxon>
        <taxon>Paractinoplanes</taxon>
    </lineage>
</organism>
<comment type="caution">
    <text evidence="5">The sequence shown here is derived from an EMBL/GenBank/DDBJ whole genome shotgun (WGS) entry which is preliminary data.</text>
</comment>
<dbReference type="InterPro" id="IPR000843">
    <property type="entry name" value="HTH_LacI"/>
</dbReference>
<dbReference type="CDD" id="cd01392">
    <property type="entry name" value="HTH_LacI"/>
    <property type="match status" value="1"/>
</dbReference>
<dbReference type="Gene3D" id="1.10.260.40">
    <property type="entry name" value="lambda repressor-like DNA-binding domains"/>
    <property type="match status" value="1"/>
</dbReference>
<dbReference type="SUPFAM" id="SSF47413">
    <property type="entry name" value="lambda repressor-like DNA-binding domains"/>
    <property type="match status" value="1"/>
</dbReference>
<evidence type="ECO:0000256" key="2">
    <source>
        <dbReference type="ARBA" id="ARBA00023125"/>
    </source>
</evidence>
<evidence type="ECO:0000256" key="1">
    <source>
        <dbReference type="ARBA" id="ARBA00023015"/>
    </source>
</evidence>
<evidence type="ECO:0000313" key="5">
    <source>
        <dbReference type="EMBL" id="GID80842.1"/>
    </source>
</evidence>
<dbReference type="SUPFAM" id="SSF53822">
    <property type="entry name" value="Periplasmic binding protein-like I"/>
    <property type="match status" value="1"/>
</dbReference>
<evidence type="ECO:0000259" key="4">
    <source>
        <dbReference type="PROSITE" id="PS50932"/>
    </source>
</evidence>
<dbReference type="CDD" id="cd06267">
    <property type="entry name" value="PBP1_LacI_sugar_binding-like"/>
    <property type="match status" value="1"/>
</dbReference>
<feature type="domain" description="HTH lacI-type" evidence="4">
    <location>
        <begin position="5"/>
        <end position="59"/>
    </location>
</feature>
<dbReference type="InterPro" id="IPR010982">
    <property type="entry name" value="Lambda_DNA-bd_dom_sf"/>
</dbReference>
<reference evidence="5 6" key="1">
    <citation type="submission" date="2021-01" db="EMBL/GenBank/DDBJ databases">
        <title>Whole genome shotgun sequence of Actinoplanes deccanensis NBRC 13994.</title>
        <authorList>
            <person name="Komaki H."/>
            <person name="Tamura T."/>
        </authorList>
    </citation>
    <scope>NUCLEOTIDE SEQUENCE [LARGE SCALE GENOMIC DNA]</scope>
    <source>
        <strain evidence="5 6">NBRC 13994</strain>
    </source>
</reference>
<name>A0ABQ3YLK6_9ACTN</name>
<dbReference type="PANTHER" id="PTHR30146:SF109">
    <property type="entry name" value="HTH-TYPE TRANSCRIPTIONAL REGULATOR GALS"/>
    <property type="match status" value="1"/>
</dbReference>
<gene>
    <name evidence="5" type="primary">lacI_14</name>
    <name evidence="5" type="ORF">Ade02nite_94830</name>
</gene>
<keyword evidence="6" id="KW-1185">Reference proteome</keyword>